<reference evidence="3 4" key="1">
    <citation type="submission" date="2013-03" db="EMBL/GenBank/DDBJ databases">
        <title>The Genome Sequence of Capronia epimyces CBS 606.96.</title>
        <authorList>
            <consortium name="The Broad Institute Genomics Platform"/>
            <person name="Cuomo C."/>
            <person name="de Hoog S."/>
            <person name="Gorbushina A."/>
            <person name="Walker B."/>
            <person name="Young S.K."/>
            <person name="Zeng Q."/>
            <person name="Gargeya S."/>
            <person name="Fitzgerald M."/>
            <person name="Haas B."/>
            <person name="Abouelleil A."/>
            <person name="Allen A.W."/>
            <person name="Alvarado L."/>
            <person name="Arachchi H.M."/>
            <person name="Berlin A.M."/>
            <person name="Chapman S.B."/>
            <person name="Gainer-Dewar J."/>
            <person name="Goldberg J."/>
            <person name="Griggs A."/>
            <person name="Gujja S."/>
            <person name="Hansen M."/>
            <person name="Howarth C."/>
            <person name="Imamovic A."/>
            <person name="Ireland A."/>
            <person name="Larimer J."/>
            <person name="McCowan C."/>
            <person name="Murphy C."/>
            <person name="Pearson M."/>
            <person name="Poon T.W."/>
            <person name="Priest M."/>
            <person name="Roberts A."/>
            <person name="Saif S."/>
            <person name="Shea T."/>
            <person name="Sisk P."/>
            <person name="Sykes S."/>
            <person name="Wortman J."/>
            <person name="Nusbaum C."/>
            <person name="Birren B."/>
        </authorList>
    </citation>
    <scope>NUCLEOTIDE SEQUENCE [LARGE SCALE GENOMIC DNA]</scope>
    <source>
        <strain evidence="3 4">CBS 606.96</strain>
    </source>
</reference>
<dbReference type="RefSeq" id="XP_007734205.1">
    <property type="nucleotide sequence ID" value="XM_007736015.1"/>
</dbReference>
<protein>
    <submittedName>
        <fullName evidence="3">Uncharacterized protein</fullName>
    </submittedName>
</protein>
<gene>
    <name evidence="3" type="ORF">A1O3_05895</name>
</gene>
<keyword evidence="4" id="KW-1185">Reference proteome</keyword>
<dbReference type="STRING" id="1182542.W9Y6F9"/>
<dbReference type="EMBL" id="AMGY01000004">
    <property type="protein sequence ID" value="EXJ85220.1"/>
    <property type="molecule type" value="Genomic_DNA"/>
</dbReference>
<feature type="transmembrane region" description="Helical" evidence="2">
    <location>
        <begin position="59"/>
        <end position="77"/>
    </location>
</feature>
<evidence type="ECO:0000256" key="1">
    <source>
        <dbReference type="SAM" id="MobiDB-lite"/>
    </source>
</evidence>
<feature type="transmembrane region" description="Helical" evidence="2">
    <location>
        <begin position="185"/>
        <end position="205"/>
    </location>
</feature>
<feature type="compositionally biased region" description="Polar residues" evidence="1">
    <location>
        <begin position="446"/>
        <end position="459"/>
    </location>
</feature>
<dbReference type="eggNOG" id="ENOG502SH7B">
    <property type="taxonomic scope" value="Eukaryota"/>
</dbReference>
<feature type="transmembrane region" description="Helical" evidence="2">
    <location>
        <begin position="211"/>
        <end position="231"/>
    </location>
</feature>
<evidence type="ECO:0000313" key="4">
    <source>
        <dbReference type="Proteomes" id="UP000019478"/>
    </source>
</evidence>
<proteinExistence type="predicted"/>
<sequence length="459" mass="49782">MAPVIDNVVRRSFDPGAPSDAFRSQWKHPGDIFTLLLIIGGDVVARALAQLAGSPITPVAFSFGWVAYAAAAVVSAVGENKLMPLPDCDCQVINGKSGYVRSNTSWVIGRIVRDFESWMDRSDPSGRVRAQVDKMLRDRWEYDKAQAEKAEPGAGARVEKPVQAGLCVSIYQPGQATKGYPGYDLVYWMGFATAILQLGIAAIPCGLFGDWGILLITIAGILLSFATGSLPQWRAEKWACRQNSTKSVILTKGNGSQHAIVIVGNGKGLDLEDLAAGQTNVNFSASWDTRAWTLILATLWILLLITAGGLSRNTWFLLAIGGIGILQNVFVAGFRRFPEAYGIPLTLENVIGSPKVMETLYAVEEQYPRIGASMRATFFPGDLRPDEEEKWQRFADKAKAQKNRREQTRENHNDNALAGASRKVADDDKGGNKTTVTIKAGDKTADSNSGDDSNQRAGA</sequence>
<keyword evidence="2" id="KW-0812">Transmembrane</keyword>
<comment type="caution">
    <text evidence="3">The sequence shown here is derived from an EMBL/GenBank/DDBJ whole genome shotgun (WGS) entry which is preliminary data.</text>
</comment>
<feature type="region of interest" description="Disordered" evidence="1">
    <location>
        <begin position="396"/>
        <end position="459"/>
    </location>
</feature>
<feature type="transmembrane region" description="Helical" evidence="2">
    <location>
        <begin position="32"/>
        <end position="53"/>
    </location>
</feature>
<feature type="transmembrane region" description="Helical" evidence="2">
    <location>
        <begin position="315"/>
        <end position="334"/>
    </location>
</feature>
<dbReference type="AlphaFoldDB" id="W9Y6F9"/>
<organism evidence="3 4">
    <name type="scientific">Capronia epimyces CBS 606.96</name>
    <dbReference type="NCBI Taxonomy" id="1182542"/>
    <lineage>
        <taxon>Eukaryota</taxon>
        <taxon>Fungi</taxon>
        <taxon>Dikarya</taxon>
        <taxon>Ascomycota</taxon>
        <taxon>Pezizomycotina</taxon>
        <taxon>Eurotiomycetes</taxon>
        <taxon>Chaetothyriomycetidae</taxon>
        <taxon>Chaetothyriales</taxon>
        <taxon>Herpotrichiellaceae</taxon>
        <taxon>Capronia</taxon>
    </lineage>
</organism>
<keyword evidence="2" id="KW-1133">Transmembrane helix</keyword>
<dbReference type="OrthoDB" id="1937642at2759"/>
<keyword evidence="2" id="KW-0472">Membrane</keyword>
<evidence type="ECO:0000256" key="2">
    <source>
        <dbReference type="SAM" id="Phobius"/>
    </source>
</evidence>
<evidence type="ECO:0000313" key="3">
    <source>
        <dbReference type="EMBL" id="EXJ85220.1"/>
    </source>
</evidence>
<feature type="transmembrane region" description="Helical" evidence="2">
    <location>
        <begin position="291"/>
        <end position="309"/>
    </location>
</feature>
<dbReference type="HOGENOM" id="CLU_034489_0_0_1"/>
<dbReference type="GeneID" id="19170005"/>
<name>W9Y6F9_9EURO</name>
<accession>W9Y6F9</accession>
<feature type="compositionally biased region" description="Basic and acidic residues" evidence="1">
    <location>
        <begin position="396"/>
        <end position="413"/>
    </location>
</feature>
<dbReference type="Proteomes" id="UP000019478">
    <property type="component" value="Unassembled WGS sequence"/>
</dbReference>